<dbReference type="PANTHER" id="PTHR42941">
    <property type="entry name" value="SLL1037 PROTEIN"/>
    <property type="match status" value="1"/>
</dbReference>
<dbReference type="Gene3D" id="3.40.190.10">
    <property type="entry name" value="Periplasmic binding protein-like II"/>
    <property type="match status" value="2"/>
</dbReference>
<keyword evidence="2" id="KW-1185">Reference proteome</keyword>
<reference evidence="1 2" key="1">
    <citation type="submission" date="2022-03" db="EMBL/GenBank/DDBJ databases">
        <title>Sinomonas sp. isolated from a soil.</title>
        <authorList>
            <person name="Han J."/>
            <person name="Kim D.-U."/>
        </authorList>
    </citation>
    <scope>NUCLEOTIDE SEQUENCE [LARGE SCALE GENOMIC DNA]</scope>
    <source>
        <strain evidence="1 2">5-5</strain>
    </source>
</reference>
<dbReference type="Proteomes" id="UP001202922">
    <property type="component" value="Unassembled WGS sequence"/>
</dbReference>
<dbReference type="SUPFAM" id="SSF53850">
    <property type="entry name" value="Periplasmic binding protein-like II"/>
    <property type="match status" value="1"/>
</dbReference>
<gene>
    <name evidence="1" type="ORF">L0M17_16235</name>
</gene>
<dbReference type="PANTHER" id="PTHR42941:SF1">
    <property type="entry name" value="SLL1037 PROTEIN"/>
    <property type="match status" value="1"/>
</dbReference>
<evidence type="ECO:0000313" key="1">
    <source>
        <dbReference type="EMBL" id="MCH6471509.1"/>
    </source>
</evidence>
<dbReference type="RefSeq" id="WP_241055343.1">
    <property type="nucleotide sequence ID" value="NZ_JAKZBV010000001.1"/>
</dbReference>
<proteinExistence type="predicted"/>
<comment type="caution">
    <text evidence="1">The sequence shown here is derived from an EMBL/GenBank/DDBJ whole genome shotgun (WGS) entry which is preliminary data.</text>
</comment>
<dbReference type="Pfam" id="PF16868">
    <property type="entry name" value="NMT1_3"/>
    <property type="match status" value="1"/>
</dbReference>
<dbReference type="NCBIfam" id="TIGR02122">
    <property type="entry name" value="TRAP_TAXI"/>
    <property type="match status" value="1"/>
</dbReference>
<name>A0ABS9U493_9MICC</name>
<sequence>MASLGGVLLPTAAGCVPGPPADSLTVAGGEAGGLYLEFAALLASSLQRHGVAKKASALETGGSLENMDRLARGEATLAIALSDAASDRLGGDTPSSAPSAAGGARMLALGKVYENYLHCVVRKDSGILSVADLAGKAVAVGDPGSGTSLTARRLLEVAGMSAAAPSPTTPGTLPAFQLGLNRGLAALRDGSVEALFWSGGVPTAAIAAFAKSTKLQLLDLSPLIPTMKARFGSFYERVLIQENSYDGIPATWTVGVANLLLCRADLDRDVARSTVEILLQHSAELVPSSSRGVQYLSPETLIGTAGVPLHPGAEDAYRAFHG</sequence>
<dbReference type="EMBL" id="JAKZBV010000001">
    <property type="protein sequence ID" value="MCH6471509.1"/>
    <property type="molecule type" value="Genomic_DNA"/>
</dbReference>
<organism evidence="1 2">
    <name type="scientific">Sinomonas terrae</name>
    <dbReference type="NCBI Taxonomy" id="2908838"/>
    <lineage>
        <taxon>Bacteria</taxon>
        <taxon>Bacillati</taxon>
        <taxon>Actinomycetota</taxon>
        <taxon>Actinomycetes</taxon>
        <taxon>Micrococcales</taxon>
        <taxon>Micrococcaceae</taxon>
        <taxon>Sinomonas</taxon>
    </lineage>
</organism>
<protein>
    <submittedName>
        <fullName evidence="1">TAXI family TRAP transporter solute-binding subunit</fullName>
    </submittedName>
</protein>
<dbReference type="InterPro" id="IPR011852">
    <property type="entry name" value="TRAP_TAXI"/>
</dbReference>
<evidence type="ECO:0000313" key="2">
    <source>
        <dbReference type="Proteomes" id="UP001202922"/>
    </source>
</evidence>
<accession>A0ABS9U493</accession>